<organism evidence="2 3">
    <name type="scientific">Deinococcus koreensis</name>
    <dbReference type="NCBI Taxonomy" id="2054903"/>
    <lineage>
        <taxon>Bacteria</taxon>
        <taxon>Thermotogati</taxon>
        <taxon>Deinococcota</taxon>
        <taxon>Deinococci</taxon>
        <taxon>Deinococcales</taxon>
        <taxon>Deinococcaceae</taxon>
        <taxon>Deinococcus</taxon>
    </lineage>
</organism>
<keyword evidence="3" id="KW-1185">Reference proteome</keyword>
<protein>
    <submittedName>
        <fullName evidence="2">Uncharacterized protein</fullName>
    </submittedName>
</protein>
<proteinExistence type="predicted"/>
<sequence>MQHHLTGGSPPLLIEVRPDGDGVAHQDVEQLRQGSRSSGAGPLAPLRAQGVQIEKISKGGAWKGTGRPTFRRAEP</sequence>
<feature type="region of interest" description="Disordered" evidence="1">
    <location>
        <begin position="1"/>
        <end position="75"/>
    </location>
</feature>
<accession>A0A2K3US24</accession>
<name>A0A2K3US24_9DEIO</name>
<gene>
    <name evidence="2" type="ORF">CVO96_19655</name>
</gene>
<reference evidence="2 3" key="1">
    <citation type="submission" date="2018-01" db="EMBL/GenBank/DDBJ databases">
        <title>Deinococcus koreensis sp. nov., a radiation-resistant bacterium isolated from river water.</title>
        <authorList>
            <person name="Choi A."/>
        </authorList>
    </citation>
    <scope>NUCLEOTIDE SEQUENCE [LARGE SCALE GENOMIC DNA]</scope>
    <source>
        <strain evidence="2 3">SJW1-2</strain>
    </source>
</reference>
<dbReference type="AlphaFoldDB" id="A0A2K3US24"/>
<evidence type="ECO:0000313" key="3">
    <source>
        <dbReference type="Proteomes" id="UP000236379"/>
    </source>
</evidence>
<dbReference type="EMBL" id="PPPD01000004">
    <property type="protein sequence ID" value="PNY79343.1"/>
    <property type="molecule type" value="Genomic_DNA"/>
</dbReference>
<evidence type="ECO:0000256" key="1">
    <source>
        <dbReference type="SAM" id="MobiDB-lite"/>
    </source>
</evidence>
<dbReference type="Proteomes" id="UP000236379">
    <property type="component" value="Unassembled WGS sequence"/>
</dbReference>
<feature type="compositionally biased region" description="Basic and acidic residues" evidence="1">
    <location>
        <begin position="16"/>
        <end position="30"/>
    </location>
</feature>
<comment type="caution">
    <text evidence="2">The sequence shown here is derived from an EMBL/GenBank/DDBJ whole genome shotgun (WGS) entry which is preliminary data.</text>
</comment>
<evidence type="ECO:0000313" key="2">
    <source>
        <dbReference type="EMBL" id="PNY79343.1"/>
    </source>
</evidence>